<comment type="caution">
    <text evidence="10">The sequence shown here is derived from an EMBL/GenBank/DDBJ whole genome shotgun (WGS) entry which is preliminary data.</text>
</comment>
<keyword evidence="11" id="KW-1185">Reference proteome</keyword>
<feature type="transmembrane region" description="Helical" evidence="9">
    <location>
        <begin position="479"/>
        <end position="505"/>
    </location>
</feature>
<feature type="transmembrane region" description="Helical" evidence="9">
    <location>
        <begin position="186"/>
        <end position="206"/>
    </location>
</feature>
<feature type="transmembrane region" description="Helical" evidence="9">
    <location>
        <begin position="85"/>
        <end position="105"/>
    </location>
</feature>
<feature type="transmembrane region" description="Helical" evidence="9">
    <location>
        <begin position="304"/>
        <end position="326"/>
    </location>
</feature>
<feature type="transmembrane region" description="Helical" evidence="9">
    <location>
        <begin position="111"/>
        <end position="132"/>
    </location>
</feature>
<evidence type="ECO:0000256" key="5">
    <source>
        <dbReference type="ARBA" id="ARBA00022856"/>
    </source>
</evidence>
<feature type="transmembrane region" description="Helical" evidence="9">
    <location>
        <begin position="452"/>
        <end position="473"/>
    </location>
</feature>
<organism evidence="10 11">
    <name type="scientific">Diaporthe australafricana</name>
    <dbReference type="NCBI Taxonomy" id="127596"/>
    <lineage>
        <taxon>Eukaryota</taxon>
        <taxon>Fungi</taxon>
        <taxon>Dikarya</taxon>
        <taxon>Ascomycota</taxon>
        <taxon>Pezizomycotina</taxon>
        <taxon>Sordariomycetes</taxon>
        <taxon>Sordariomycetidae</taxon>
        <taxon>Diaporthales</taxon>
        <taxon>Diaporthaceae</taxon>
        <taxon>Diaporthe</taxon>
    </lineage>
</organism>
<keyword evidence="3" id="KW-0813">Transport</keyword>
<comment type="similarity">
    <text evidence="2">Belongs to the oligopeptide OPT transporter family.</text>
</comment>
<accession>A0ABR3WIZ7</accession>
<evidence type="ECO:0000256" key="3">
    <source>
        <dbReference type="ARBA" id="ARBA00022448"/>
    </source>
</evidence>
<evidence type="ECO:0000256" key="7">
    <source>
        <dbReference type="ARBA" id="ARBA00022989"/>
    </source>
</evidence>
<protein>
    <recommendedName>
        <fullName evidence="12">OPT superfamily oligopeptide transporter</fullName>
    </recommendedName>
</protein>
<dbReference type="Pfam" id="PF03169">
    <property type="entry name" value="OPT"/>
    <property type="match status" value="1"/>
</dbReference>
<evidence type="ECO:0008006" key="12">
    <source>
        <dbReference type="Google" id="ProtNLM"/>
    </source>
</evidence>
<keyword evidence="7 9" id="KW-1133">Transmembrane helix</keyword>
<evidence type="ECO:0000256" key="9">
    <source>
        <dbReference type="SAM" id="Phobius"/>
    </source>
</evidence>
<reference evidence="10 11" key="1">
    <citation type="journal article" date="2024" name="IMA Fungus">
        <title>IMA Genome - F19 : A genome assembly and annotation guide to empower mycologists, including annotated draft genome sequences of Ceratocystis pirilliformis, Diaporthe australafricana, Fusarium ophioides, Paecilomyces lecythidis, and Sporothrix stenoceras.</title>
        <authorList>
            <person name="Aylward J."/>
            <person name="Wilson A.M."/>
            <person name="Visagie C.M."/>
            <person name="Spraker J."/>
            <person name="Barnes I."/>
            <person name="Buitendag C."/>
            <person name="Ceriani C."/>
            <person name="Del Mar Angel L."/>
            <person name="du Plessis D."/>
            <person name="Fuchs T."/>
            <person name="Gasser K."/>
            <person name="Kramer D."/>
            <person name="Li W."/>
            <person name="Munsamy K."/>
            <person name="Piso A."/>
            <person name="Price J.L."/>
            <person name="Sonnekus B."/>
            <person name="Thomas C."/>
            <person name="van der Nest A."/>
            <person name="van Dijk A."/>
            <person name="van Heerden A."/>
            <person name="van Vuuren N."/>
            <person name="Yilmaz N."/>
            <person name="Duong T.A."/>
            <person name="van der Merwe N.A."/>
            <person name="Wingfield M.J."/>
            <person name="Wingfield B.D."/>
        </authorList>
    </citation>
    <scope>NUCLEOTIDE SEQUENCE [LARGE SCALE GENOMIC DNA]</scope>
    <source>
        <strain evidence="10 11">CMW 18300</strain>
    </source>
</reference>
<dbReference type="Proteomes" id="UP001583177">
    <property type="component" value="Unassembled WGS sequence"/>
</dbReference>
<gene>
    <name evidence="10" type="ORF">Daus18300_008316</name>
</gene>
<evidence type="ECO:0000256" key="4">
    <source>
        <dbReference type="ARBA" id="ARBA00022692"/>
    </source>
</evidence>
<proteinExistence type="inferred from homology"/>
<comment type="subcellular location">
    <subcellularLocation>
        <location evidence="1">Membrane</location>
        <topology evidence="1">Multi-pass membrane protein</topology>
    </subcellularLocation>
</comment>
<keyword evidence="6" id="KW-0653">Protein transport</keyword>
<dbReference type="PANTHER" id="PTHR22601">
    <property type="entry name" value="ISP4 LIKE PROTEIN"/>
    <property type="match status" value="1"/>
</dbReference>
<feature type="transmembrane region" description="Helical" evidence="9">
    <location>
        <begin position="242"/>
        <end position="262"/>
    </location>
</feature>
<evidence type="ECO:0000256" key="2">
    <source>
        <dbReference type="ARBA" id="ARBA00008807"/>
    </source>
</evidence>
<keyword evidence="5" id="KW-0571">Peptide transport</keyword>
<dbReference type="EMBL" id="JAWRVE010000077">
    <property type="protein sequence ID" value="KAL1862820.1"/>
    <property type="molecule type" value="Genomic_DNA"/>
</dbReference>
<sequence>MAQDRSSSPSETRSVVVEESGIDDLRKNYSYTSSTAITREKTLTSTRNDVERVGPEPLVANMEDMALKALHVDDDPTLNPWTFRVFFLGIGLSAFGSALATIFLFKPQSVSVSIIFLTVISYVGGVALETVIPQKGFIGRWLNPHFFNSKEHLAIVIMSSSASGAAYATEVLSAQKLYYNVVPGPVVAILLLFSSQLLGYGMAGVLRKSLVYPTRMLWPSILPLSTLIETLHRERAEMKKRFNFFWIIFGIVAVWELFPQYIMPILVGVSVFCLTQRNNLVVSNVFGGAAGNEGLGLLTLTNGFIGYLGCIGLFLGMYYGDVWNALKFPFLSQQLFSSNSSSTLFEIYNQSAILDSNFELDRNALEAQGLPFFSATNGAYLLTTNLGITATITHILLWNRDAVKSAFDFDFKSTLTYIKHPSLLWKRKSAPVSEAELDPHYRMMLAYNEVPAWWYLLILLASTIAGIACIYVLGSTLPWWGFLIAITLSFLGTLFFGAMSGLLGFQVPITSVIQLIGGYLHPSRPVANMYFVLFGANAQAQALGLVGSLKLGQYGKLSPRCTFT</sequence>
<evidence type="ECO:0000313" key="10">
    <source>
        <dbReference type="EMBL" id="KAL1862820.1"/>
    </source>
</evidence>
<keyword evidence="4 9" id="KW-0812">Transmembrane</keyword>
<evidence type="ECO:0000256" key="6">
    <source>
        <dbReference type="ARBA" id="ARBA00022927"/>
    </source>
</evidence>
<evidence type="ECO:0000313" key="11">
    <source>
        <dbReference type="Proteomes" id="UP001583177"/>
    </source>
</evidence>
<evidence type="ECO:0000256" key="1">
    <source>
        <dbReference type="ARBA" id="ARBA00004141"/>
    </source>
</evidence>
<keyword evidence="8 9" id="KW-0472">Membrane</keyword>
<name>A0ABR3WIZ7_9PEZI</name>
<dbReference type="InterPro" id="IPR004813">
    <property type="entry name" value="OPT"/>
</dbReference>
<feature type="transmembrane region" description="Helical" evidence="9">
    <location>
        <begin position="153"/>
        <end position="174"/>
    </location>
</feature>
<evidence type="ECO:0000256" key="8">
    <source>
        <dbReference type="ARBA" id="ARBA00023136"/>
    </source>
</evidence>
<dbReference type="NCBIfam" id="TIGR00728">
    <property type="entry name" value="OPT_sfam"/>
    <property type="match status" value="1"/>
</dbReference>
<dbReference type="InterPro" id="IPR004648">
    <property type="entry name" value="Oligpept_transpt"/>
</dbReference>